<dbReference type="EMBL" id="CCSB01000001">
    <property type="protein sequence ID" value="CDZ76443.1"/>
    <property type="molecule type" value="Genomic_DNA"/>
</dbReference>
<proteinExistence type="predicted"/>
<dbReference type="Proteomes" id="UP000044071">
    <property type="component" value="Unassembled WGS sequence"/>
</dbReference>
<dbReference type="RefSeq" id="WP_043872973.1">
    <property type="nucleotide sequence ID" value="NZ_CCVW01000001.1"/>
</dbReference>
<evidence type="ECO:0000313" key="1">
    <source>
        <dbReference type="EMBL" id="CDZ76443.1"/>
    </source>
</evidence>
<evidence type="ECO:0000313" key="2">
    <source>
        <dbReference type="Proteomes" id="UP000044071"/>
    </source>
</evidence>
<organism evidence="1 2">
    <name type="scientific">Legionella massiliensis</name>
    <dbReference type="NCBI Taxonomy" id="1034943"/>
    <lineage>
        <taxon>Bacteria</taxon>
        <taxon>Pseudomonadati</taxon>
        <taxon>Pseudomonadota</taxon>
        <taxon>Gammaproteobacteria</taxon>
        <taxon>Legionellales</taxon>
        <taxon>Legionellaceae</taxon>
        <taxon>Legionella</taxon>
    </lineage>
</organism>
<accession>A0A078KXK6</accession>
<sequence>MLTKYFLALSCLLKAVLSWAINPIDVALVPPIGLPALTQIGNQYIAAYTFTNNLRLLVLI</sequence>
<dbReference type="STRING" id="1034943.BN59_00712"/>
<gene>
    <name evidence="1" type="ORF">BN59_00712</name>
</gene>
<keyword evidence="2" id="KW-1185">Reference proteome</keyword>
<name>A0A078KXK6_9GAMM</name>
<protein>
    <submittedName>
        <fullName evidence="1">Uncharacterized protein</fullName>
    </submittedName>
</protein>
<reference evidence="1 2" key="1">
    <citation type="submission" date="2014-06" db="EMBL/GenBank/DDBJ databases">
        <authorList>
            <person name="Urmite Genomes Urmite Genomes"/>
        </authorList>
    </citation>
    <scope>NUCLEOTIDE SEQUENCE [LARGE SCALE GENOMIC DNA]</scope>
</reference>
<dbReference type="AlphaFoldDB" id="A0A078KXK6"/>